<keyword evidence="1" id="KW-1133">Transmembrane helix</keyword>
<feature type="transmembrane region" description="Helical" evidence="1">
    <location>
        <begin position="118"/>
        <end position="138"/>
    </location>
</feature>
<reference evidence="3" key="1">
    <citation type="submission" date="2018-02" db="EMBL/GenBank/DDBJ databases">
        <title>Rhizophora mucronata_Transcriptome.</title>
        <authorList>
            <person name="Meera S.P."/>
            <person name="Sreeshan A."/>
            <person name="Augustine A."/>
        </authorList>
    </citation>
    <scope>NUCLEOTIDE SEQUENCE</scope>
    <source>
        <tissue evidence="3">Leaf</tissue>
    </source>
</reference>
<evidence type="ECO:0000256" key="1">
    <source>
        <dbReference type="SAM" id="Phobius"/>
    </source>
</evidence>
<sequence>MDRSMSRSPVLVSLCIIIAIIGSGFPLARSEHDGVTVIQQVTNKGGGEGGGSGDFCGKFAAPASCPVNCFRANPVCGVDGVTYWCGCPDATCHGTKVAKLGACEVGSSSGSSSLPGQALLLVHIVWLFLLGFSLLFGLF</sequence>
<feature type="signal peptide" evidence="2">
    <location>
        <begin position="1"/>
        <end position="30"/>
    </location>
</feature>
<dbReference type="PANTHER" id="PTHR34376:SF8">
    <property type="entry name" value="KAZAL-LIKE DOMAIN-CONTAINING PROTEIN"/>
    <property type="match status" value="1"/>
</dbReference>
<proteinExistence type="predicted"/>
<accession>A0A2P2NM51</accession>
<evidence type="ECO:0008006" key="4">
    <source>
        <dbReference type="Google" id="ProtNLM"/>
    </source>
</evidence>
<keyword evidence="2" id="KW-0732">Signal</keyword>
<evidence type="ECO:0000313" key="3">
    <source>
        <dbReference type="EMBL" id="MBX43578.1"/>
    </source>
</evidence>
<name>A0A2P2NM51_RHIMU</name>
<keyword evidence="1" id="KW-0812">Transmembrane</keyword>
<feature type="chain" id="PRO_5015149174" description="Serine-type endopeptidase inhibitor" evidence="2">
    <location>
        <begin position="31"/>
        <end position="139"/>
    </location>
</feature>
<organism evidence="3">
    <name type="scientific">Rhizophora mucronata</name>
    <name type="common">Asiatic mangrove</name>
    <dbReference type="NCBI Taxonomy" id="61149"/>
    <lineage>
        <taxon>Eukaryota</taxon>
        <taxon>Viridiplantae</taxon>
        <taxon>Streptophyta</taxon>
        <taxon>Embryophyta</taxon>
        <taxon>Tracheophyta</taxon>
        <taxon>Spermatophyta</taxon>
        <taxon>Magnoliopsida</taxon>
        <taxon>eudicotyledons</taxon>
        <taxon>Gunneridae</taxon>
        <taxon>Pentapetalae</taxon>
        <taxon>rosids</taxon>
        <taxon>fabids</taxon>
        <taxon>Malpighiales</taxon>
        <taxon>Rhizophoraceae</taxon>
        <taxon>Rhizophora</taxon>
    </lineage>
</organism>
<protein>
    <recommendedName>
        <fullName evidence="4">Serine-type endopeptidase inhibitor</fullName>
    </recommendedName>
</protein>
<dbReference type="EMBL" id="GGEC01063094">
    <property type="protein sequence ID" value="MBX43578.1"/>
    <property type="molecule type" value="Transcribed_RNA"/>
</dbReference>
<evidence type="ECO:0000256" key="2">
    <source>
        <dbReference type="SAM" id="SignalP"/>
    </source>
</evidence>
<dbReference type="AlphaFoldDB" id="A0A2P2NM51"/>
<dbReference type="PANTHER" id="PTHR34376">
    <property type="entry name" value="SERINE PROTEASE INHIBITOR, KAZAL-TYPE FAMILY PROTEIN"/>
    <property type="match status" value="1"/>
</dbReference>
<keyword evidence="1" id="KW-0472">Membrane</keyword>